<organism evidence="1 2">
    <name type="scientific">Dongia mobilis</name>
    <dbReference type="NCBI Taxonomy" id="578943"/>
    <lineage>
        <taxon>Bacteria</taxon>
        <taxon>Pseudomonadati</taxon>
        <taxon>Pseudomonadota</taxon>
        <taxon>Alphaproteobacteria</taxon>
        <taxon>Rhodospirillales</taxon>
        <taxon>Dongiaceae</taxon>
        <taxon>Dongia</taxon>
    </lineage>
</organism>
<accession>A0A4R6WXE0</accession>
<gene>
    <name evidence="1" type="ORF">A8950_0918</name>
</gene>
<name>A0A4R6WXE0_9PROT</name>
<proteinExistence type="predicted"/>
<evidence type="ECO:0000313" key="1">
    <source>
        <dbReference type="EMBL" id="TDQ84367.1"/>
    </source>
</evidence>
<dbReference type="AlphaFoldDB" id="A0A4R6WXE0"/>
<dbReference type="RefSeq" id="WP_133612394.1">
    <property type="nucleotide sequence ID" value="NZ_SNYW01000006.1"/>
</dbReference>
<comment type="caution">
    <text evidence="1">The sequence shown here is derived from an EMBL/GenBank/DDBJ whole genome shotgun (WGS) entry which is preliminary data.</text>
</comment>
<dbReference type="Proteomes" id="UP000295783">
    <property type="component" value="Unassembled WGS sequence"/>
</dbReference>
<evidence type="ECO:0000313" key="2">
    <source>
        <dbReference type="Proteomes" id="UP000295783"/>
    </source>
</evidence>
<dbReference type="OrthoDB" id="7345339at2"/>
<reference evidence="1 2" key="1">
    <citation type="submission" date="2019-03" db="EMBL/GenBank/DDBJ databases">
        <title>Genomic Encyclopedia of Type Strains, Phase III (KMG-III): the genomes of soil and plant-associated and newly described type strains.</title>
        <authorList>
            <person name="Whitman W."/>
        </authorList>
    </citation>
    <scope>NUCLEOTIDE SEQUENCE [LARGE SCALE GENOMIC DNA]</scope>
    <source>
        <strain evidence="1 2">CGMCC 1.7660</strain>
    </source>
</reference>
<sequence length="267" mass="28833">MSTAITAAPTGLLTSDTSSLFNTTSGANNAATTSGPDLSGITDEITEIIDQIKLSQSGQVQEFEKTSYDVRIDNNMTARDIGVLRKNNSRLNLFSALSQSDAVDVFKFRINTTAATKLGTLIADPTYKDQLRVQVFSKSSGQLLVDSDPKAGDAYARYTVLREGRLEMKQGDYIMRLSRMPGADPNMKNNIQYAVQLTQGTYVNDYDTIEQGYNPNQDQFGFSTSLGAGTDALISSLSSSYSFIANLPAIGTSATSKLNGALYDALF</sequence>
<dbReference type="EMBL" id="SNYW01000006">
    <property type="protein sequence ID" value="TDQ84367.1"/>
    <property type="molecule type" value="Genomic_DNA"/>
</dbReference>
<keyword evidence="2" id="KW-1185">Reference proteome</keyword>
<protein>
    <submittedName>
        <fullName evidence="1">Uncharacterized protein</fullName>
    </submittedName>
</protein>